<dbReference type="Pfam" id="PF07722">
    <property type="entry name" value="Peptidase_C26"/>
    <property type="match status" value="1"/>
</dbReference>
<dbReference type="GO" id="GO:0004222">
    <property type="term" value="F:metalloendopeptidase activity"/>
    <property type="evidence" value="ECO:0007669"/>
    <property type="project" value="InterPro"/>
</dbReference>
<evidence type="ECO:0000256" key="11">
    <source>
        <dbReference type="ARBA" id="ARBA00023049"/>
    </source>
</evidence>
<dbReference type="EMBL" id="CAJNJA010055915">
    <property type="protein sequence ID" value="CAE7856850.1"/>
    <property type="molecule type" value="Genomic_DNA"/>
</dbReference>
<evidence type="ECO:0000256" key="12">
    <source>
        <dbReference type="ARBA" id="ARBA00023136"/>
    </source>
</evidence>
<evidence type="ECO:0000256" key="2">
    <source>
        <dbReference type="ARBA" id="ARBA00004651"/>
    </source>
</evidence>
<comment type="caution">
    <text evidence="15">The sequence shown here is derived from an EMBL/GenBank/DDBJ whole genome shotgun (WGS) entry which is preliminary data.</text>
</comment>
<name>A0A813A9B3_9DINO</name>
<keyword evidence="7" id="KW-0479">Metal-binding</keyword>
<dbReference type="InterPro" id="IPR022025">
    <property type="entry name" value="Amidoligase_2"/>
</dbReference>
<keyword evidence="10 13" id="KW-1133">Transmembrane helix</keyword>
<organism evidence="15 16">
    <name type="scientific">Symbiodinium necroappetens</name>
    <dbReference type="NCBI Taxonomy" id="1628268"/>
    <lineage>
        <taxon>Eukaryota</taxon>
        <taxon>Sar</taxon>
        <taxon>Alveolata</taxon>
        <taxon>Dinophyceae</taxon>
        <taxon>Suessiales</taxon>
        <taxon>Symbiodiniaceae</taxon>
        <taxon>Symbiodinium</taxon>
    </lineage>
</organism>
<dbReference type="PROSITE" id="PS51273">
    <property type="entry name" value="GATASE_TYPE_1"/>
    <property type="match status" value="1"/>
</dbReference>
<keyword evidence="4" id="KW-1003">Cell membrane</keyword>
<dbReference type="SUPFAM" id="SSF52317">
    <property type="entry name" value="Class I glutamine amidotransferase-like"/>
    <property type="match status" value="1"/>
</dbReference>
<evidence type="ECO:0000256" key="6">
    <source>
        <dbReference type="ARBA" id="ARBA00022692"/>
    </source>
</evidence>
<feature type="transmembrane region" description="Helical" evidence="13">
    <location>
        <begin position="30"/>
        <end position="46"/>
    </location>
</feature>
<accession>A0A813A9B3</accession>
<feature type="domain" description="Peptidase M48" evidence="14">
    <location>
        <begin position="65"/>
        <end position="275"/>
    </location>
</feature>
<comment type="similarity">
    <text evidence="3">Belongs to the peptidase M48B family.</text>
</comment>
<keyword evidence="16" id="KW-1185">Reference proteome</keyword>
<gene>
    <name evidence="15" type="primary">htpX</name>
    <name evidence="15" type="ORF">SNEC2469_LOCUS26947</name>
</gene>
<evidence type="ECO:0000259" key="14">
    <source>
        <dbReference type="Pfam" id="PF01435"/>
    </source>
</evidence>
<protein>
    <submittedName>
        <fullName evidence="15">HtpX protein</fullName>
    </submittedName>
</protein>
<dbReference type="InterPro" id="IPR029062">
    <property type="entry name" value="Class_I_gatase-like"/>
</dbReference>
<dbReference type="Pfam" id="PF01435">
    <property type="entry name" value="Peptidase_M48"/>
    <property type="match status" value="1"/>
</dbReference>
<dbReference type="CDD" id="cd01745">
    <property type="entry name" value="GATase1_2"/>
    <property type="match status" value="1"/>
</dbReference>
<keyword evidence="11" id="KW-0482">Metalloprotease</keyword>
<evidence type="ECO:0000256" key="10">
    <source>
        <dbReference type="ARBA" id="ARBA00022989"/>
    </source>
</evidence>
<dbReference type="PANTHER" id="PTHR43221:SF1">
    <property type="entry name" value="PROTEASE HTPX"/>
    <property type="match status" value="1"/>
</dbReference>
<dbReference type="NCBIfam" id="NF002363">
    <property type="entry name" value="PRK01345.1"/>
    <property type="match status" value="1"/>
</dbReference>
<evidence type="ECO:0000256" key="5">
    <source>
        <dbReference type="ARBA" id="ARBA00022670"/>
    </source>
</evidence>
<dbReference type="GO" id="GO:0006508">
    <property type="term" value="P:proteolysis"/>
    <property type="evidence" value="ECO:0007669"/>
    <property type="project" value="UniProtKB-KW"/>
</dbReference>
<dbReference type="InterPro" id="IPR011697">
    <property type="entry name" value="Peptidase_C26"/>
</dbReference>
<keyword evidence="9" id="KW-0862">Zinc</keyword>
<dbReference type="InterPro" id="IPR022919">
    <property type="entry name" value="Pept_M48_protease_HtpX"/>
</dbReference>
<sequence>MNTLRTFMLMAAMTALFVGLGYLLGGQAGLLIAFGLAAAMNLFAYWNSDKMLLRMYGARQVDAQSAPTLYRLVEQLAANAELPMPKVFIIENAQPNAFATGRNPQNAAVAATTGLLRSLSSEEVAGVMAHELAHIKNRDTLIMTITATLAGAISMLANFALFFGGNRDNPLGLVGTLAMMILAPMAAALVQMAISRAREYEADRVGAEISGRPLWLAGALDKIQTAAQRIDNQAAERHPATAHLFIINPLHAHAVDSLFSTHPKTANRIAKLRALAAGMGQARTQAGALRRVGVEIEFDGLDCAETGGLLRRLFGGRIVWHDPYRLELLDSALGRFLVELDMSLAHPEKPDERRRRDEWDDFIAELEADLAETVGDLGSLWMPVEIVAPPIAWSELGALDRLVESLRQSGAGGTRSGLLSAYGTQLNPEIASSETGELLATLRAFLLLSDWLREEIGVDLRRRFTPFIDPFPNAYRELVLDPAYAPDRHRLIDDYLAHNPTRNRELDLLPLFAFLEPERVRARLPREKIHARPTFHYRLPDTRLDLPDWSVGLEWERWVTVERLAADPDRLGRGMELFRRHRGGRRLRRALRAARLRRAAMSRRPLIGVTLSRRGSLGMWLFNAAAVLRAGGWPRRIQPDAAQPLAALDGLVVGGGDDIAPTLYGGELDPAIRLDPERDALELRALDFAMTRGWPVLGICRGAQMLNVALGGTLHADIHAVYADAKRLRTTLPRKTVSIRPHSRLHEILRRERARVNALHHQAVDRLGEGLTVVARDRAGVIQAIEGRRDGLLLGVQWHPEFLIHDRGQMRLYRHLVRRA</sequence>
<feature type="transmembrane region" description="Helical" evidence="13">
    <location>
        <begin position="171"/>
        <end position="194"/>
    </location>
</feature>
<evidence type="ECO:0000313" key="16">
    <source>
        <dbReference type="Proteomes" id="UP000601435"/>
    </source>
</evidence>
<dbReference type="AlphaFoldDB" id="A0A813A9B3"/>
<dbReference type="CDD" id="cd07336">
    <property type="entry name" value="M48B_HtpX_like"/>
    <property type="match status" value="1"/>
</dbReference>
<dbReference type="InterPro" id="IPR001915">
    <property type="entry name" value="Peptidase_M48"/>
</dbReference>
<evidence type="ECO:0000256" key="8">
    <source>
        <dbReference type="ARBA" id="ARBA00022801"/>
    </source>
</evidence>
<evidence type="ECO:0000256" key="9">
    <source>
        <dbReference type="ARBA" id="ARBA00022833"/>
    </source>
</evidence>
<comment type="subcellular location">
    <subcellularLocation>
        <location evidence="2">Cell membrane</location>
        <topology evidence="2">Multi-pass membrane protein</topology>
    </subcellularLocation>
</comment>
<dbReference type="OrthoDB" id="272500at2759"/>
<proteinExistence type="inferred from homology"/>
<dbReference type="GO" id="GO:0005886">
    <property type="term" value="C:plasma membrane"/>
    <property type="evidence" value="ECO:0007669"/>
    <property type="project" value="UniProtKB-SubCell"/>
</dbReference>
<evidence type="ECO:0000256" key="13">
    <source>
        <dbReference type="SAM" id="Phobius"/>
    </source>
</evidence>
<dbReference type="Gene3D" id="3.40.50.880">
    <property type="match status" value="1"/>
</dbReference>
<evidence type="ECO:0000256" key="1">
    <source>
        <dbReference type="ARBA" id="ARBA00001947"/>
    </source>
</evidence>
<reference evidence="15" key="1">
    <citation type="submission" date="2021-02" db="EMBL/GenBank/DDBJ databases">
        <authorList>
            <person name="Dougan E. K."/>
            <person name="Rhodes N."/>
            <person name="Thang M."/>
            <person name="Chan C."/>
        </authorList>
    </citation>
    <scope>NUCLEOTIDE SEQUENCE</scope>
</reference>
<dbReference type="HAMAP" id="MF_00188">
    <property type="entry name" value="Pept_M48_protease_HtpX"/>
    <property type="match status" value="1"/>
</dbReference>
<dbReference type="Gene3D" id="3.30.2010.10">
    <property type="entry name" value="Metalloproteases ('zincins'), catalytic domain"/>
    <property type="match status" value="1"/>
</dbReference>
<evidence type="ECO:0000256" key="7">
    <source>
        <dbReference type="ARBA" id="ARBA00022723"/>
    </source>
</evidence>
<keyword evidence="8" id="KW-0378">Hydrolase</keyword>
<evidence type="ECO:0000256" key="4">
    <source>
        <dbReference type="ARBA" id="ARBA00022475"/>
    </source>
</evidence>
<evidence type="ECO:0000313" key="15">
    <source>
        <dbReference type="EMBL" id="CAE7856850.1"/>
    </source>
</evidence>
<keyword evidence="12 13" id="KW-0472">Membrane</keyword>
<dbReference type="GO" id="GO:0046872">
    <property type="term" value="F:metal ion binding"/>
    <property type="evidence" value="ECO:0007669"/>
    <property type="project" value="UniProtKB-KW"/>
</dbReference>
<comment type="cofactor">
    <cofactor evidence="1">
        <name>Zn(2+)</name>
        <dbReference type="ChEBI" id="CHEBI:29105"/>
    </cofactor>
</comment>
<keyword evidence="5" id="KW-0645">Protease</keyword>
<dbReference type="Pfam" id="PF12224">
    <property type="entry name" value="Amidoligase_2"/>
    <property type="match status" value="1"/>
</dbReference>
<keyword evidence="6 13" id="KW-0812">Transmembrane</keyword>
<evidence type="ECO:0000256" key="3">
    <source>
        <dbReference type="ARBA" id="ARBA00009779"/>
    </source>
</evidence>
<dbReference type="PANTHER" id="PTHR43221">
    <property type="entry name" value="PROTEASE HTPX"/>
    <property type="match status" value="1"/>
</dbReference>
<dbReference type="InterPro" id="IPR050083">
    <property type="entry name" value="HtpX_protease"/>
</dbReference>
<dbReference type="Proteomes" id="UP000601435">
    <property type="component" value="Unassembled WGS sequence"/>
</dbReference>
<feature type="transmembrane region" description="Helical" evidence="13">
    <location>
        <begin position="141"/>
        <end position="165"/>
    </location>
</feature>
<dbReference type="NCBIfam" id="NF002826">
    <property type="entry name" value="PRK03001.1"/>
    <property type="match status" value="1"/>
</dbReference>